<dbReference type="InParanoid" id="F2UTJ1"/>
<dbReference type="GeneID" id="16068032"/>
<feature type="compositionally biased region" description="Acidic residues" evidence="1">
    <location>
        <begin position="456"/>
        <end position="491"/>
    </location>
</feature>
<evidence type="ECO:0008006" key="4">
    <source>
        <dbReference type="Google" id="ProtNLM"/>
    </source>
</evidence>
<dbReference type="AlphaFoldDB" id="F2UTJ1"/>
<evidence type="ECO:0000313" key="3">
    <source>
        <dbReference type="Proteomes" id="UP000007799"/>
    </source>
</evidence>
<organism evidence="3">
    <name type="scientific">Salpingoeca rosetta (strain ATCC 50818 / BSB-021)</name>
    <dbReference type="NCBI Taxonomy" id="946362"/>
    <lineage>
        <taxon>Eukaryota</taxon>
        <taxon>Choanoflagellata</taxon>
        <taxon>Craspedida</taxon>
        <taxon>Salpingoecidae</taxon>
        <taxon>Salpingoeca</taxon>
    </lineage>
</organism>
<feature type="region of interest" description="Disordered" evidence="1">
    <location>
        <begin position="432"/>
        <end position="500"/>
    </location>
</feature>
<reference evidence="2" key="1">
    <citation type="submission" date="2009-08" db="EMBL/GenBank/DDBJ databases">
        <title>Annotation of Salpingoeca rosetta.</title>
        <authorList>
            <consortium name="The Broad Institute Genome Sequencing Platform"/>
            <person name="Russ C."/>
            <person name="Cuomo C."/>
            <person name="Burger G."/>
            <person name="Gray M.W."/>
            <person name="Holland P.W.H."/>
            <person name="King N."/>
            <person name="Lang F.B.F."/>
            <person name="Roger A.J."/>
            <person name="Ruiz-Trillo I."/>
            <person name="Young S.K."/>
            <person name="Zeng Q."/>
            <person name="Gargeya S."/>
            <person name="Alvarado L."/>
            <person name="Berlin A."/>
            <person name="Chapman S.B."/>
            <person name="Chen Z."/>
            <person name="Freedman E."/>
            <person name="Gellesch M."/>
            <person name="Goldberg J."/>
            <person name="Griggs A."/>
            <person name="Gujja S."/>
            <person name="Heilman E."/>
            <person name="Heiman D."/>
            <person name="Howarth C."/>
            <person name="Mehta T."/>
            <person name="Neiman D."/>
            <person name="Pearson M."/>
            <person name="Roberts A."/>
            <person name="Saif S."/>
            <person name="Shea T."/>
            <person name="Shenoy N."/>
            <person name="Sisk P."/>
            <person name="Stolte C."/>
            <person name="Sykes S."/>
            <person name="White J."/>
            <person name="Yandava C."/>
            <person name="Haas B."/>
            <person name="Nusbaum C."/>
            <person name="Birren B."/>
        </authorList>
    </citation>
    <scope>NUCLEOTIDE SEQUENCE [LARGE SCALE GENOMIC DNA]</scope>
    <source>
        <strain evidence="2">ATCC 50818</strain>
    </source>
</reference>
<dbReference type="RefSeq" id="XP_004987512.1">
    <property type="nucleotide sequence ID" value="XM_004987455.1"/>
</dbReference>
<accession>F2UTJ1</accession>
<keyword evidence="3" id="KW-1185">Reference proteome</keyword>
<sequence>MQSLDKARSIQLSDCGMLESFAFNGAELSQMGVSNCAKLASLALGRVTRMQSFELEGCPAMQAFCCPLREADALRISDCTSLLAADLSKMQTVGILSLSQCSQLRHVVFSGQRVGRLRLLRCDRIQQLLLPKLETADVVHLADCPALVTFHVHEQCRISQQVYVRRCSDVLTLSRTLSTEELNTDMPLMSVLHDHARLRVSTLELHHQAIRDLTPLRTLPDSVQVKVFHFTPQRRREAGAARCIRELHMSVTPYSTTDIYPWGHVRDLSVSGGDATTSKITGLQDAKNVDVRRCWLAEAISNCHRLNLHSCSGKVNITRVPNLTITNGTLVLESVAHVQAMTLASLTLNLGVTHNVDTCRLTMCTIRNFSGLSGVRHLELENCSFNSIDTLPAVRRLRVHRCRTIVGEGEFPFRRWRSVSLHNPTQFIIHSALSPSDGGWVEDDDGSMSENGSDGIDSDPDREDEDDMDDEGDEDEDEDEDEEDDTYDENGDYSAPLFNE</sequence>
<dbReference type="KEGG" id="sre:PTSG_11466"/>
<dbReference type="Proteomes" id="UP000007799">
    <property type="component" value="Unassembled WGS sequence"/>
</dbReference>
<name>F2UTJ1_SALR5</name>
<evidence type="ECO:0000256" key="1">
    <source>
        <dbReference type="SAM" id="MobiDB-lite"/>
    </source>
</evidence>
<protein>
    <recommendedName>
        <fullName evidence="4">F-box domain-containing protein</fullName>
    </recommendedName>
</protein>
<dbReference type="EMBL" id="GL833052">
    <property type="protein sequence ID" value="EGD83713.1"/>
    <property type="molecule type" value="Genomic_DNA"/>
</dbReference>
<gene>
    <name evidence="2" type="ORF">PTSG_11466</name>
</gene>
<dbReference type="InterPro" id="IPR032675">
    <property type="entry name" value="LRR_dom_sf"/>
</dbReference>
<proteinExistence type="predicted"/>
<evidence type="ECO:0000313" key="2">
    <source>
        <dbReference type="EMBL" id="EGD83713.1"/>
    </source>
</evidence>
<dbReference type="Gene3D" id="3.80.10.10">
    <property type="entry name" value="Ribonuclease Inhibitor"/>
    <property type="match status" value="2"/>
</dbReference>
<dbReference type="SUPFAM" id="SSF52058">
    <property type="entry name" value="L domain-like"/>
    <property type="match status" value="1"/>
</dbReference>